<dbReference type="PANTHER" id="PTHR31528:SF3">
    <property type="entry name" value="THIAMINE BIOSYNTHESIS PROTEIN HI_0357-RELATED"/>
    <property type="match status" value="1"/>
</dbReference>
<dbReference type="STRING" id="1577792.QX51_11925"/>
<dbReference type="OrthoDB" id="9815602at2"/>
<dbReference type="SUPFAM" id="SSF53850">
    <property type="entry name" value="Periplasmic binding protein-like II"/>
    <property type="match status" value="1"/>
</dbReference>
<protein>
    <submittedName>
        <fullName evidence="2">ABC transporter substrate-binding protein</fullName>
    </submittedName>
</protein>
<keyword evidence="3" id="KW-1185">Reference proteome</keyword>
<gene>
    <name evidence="2" type="ORF">QX51_11925</name>
</gene>
<evidence type="ECO:0000313" key="2">
    <source>
        <dbReference type="EMBL" id="KHS56685.1"/>
    </source>
</evidence>
<dbReference type="Gene3D" id="3.40.190.10">
    <property type="entry name" value="Periplasmic binding protein-like II"/>
    <property type="match status" value="2"/>
</dbReference>
<reference evidence="2 3" key="1">
    <citation type="submission" date="2014-12" db="EMBL/GenBank/DDBJ databases">
        <title>Draft genome sequence of Terrisporobacter sp. 08-306576, isolated from the blood culture of a bacteremia patient.</title>
        <authorList>
            <person name="Lund L.C."/>
            <person name="Sydenham T.V."/>
            <person name="Hogh S.V."/>
            <person name="Skov M.N."/>
            <person name="Kemp M."/>
            <person name="Justesen U.S."/>
        </authorList>
    </citation>
    <scope>NUCLEOTIDE SEQUENCE [LARGE SCALE GENOMIC DNA]</scope>
    <source>
        <strain evidence="2 3">08-306576</strain>
    </source>
</reference>
<sequence>MKLKKSISLMTSALLTIGLVTGCSNKGTEKQEGSSDLEKVTVVLDWTPNTNHTGLYVALDKGYYKEQGLDVEIIQPADGSATTIVATGKADFGVSYQEDVTYAKTSEDPLPIKAIATIIQHNTSGFASPASKNIKTVKDFENKTYGGWGSESEKATLNAIMTNNNADFSKIKIVDIGEDDFFTATKGDIDIANIFEGWTGVEAKLRGEDINFIATKDLDKRLDYYTPLLVTNDKIINDNPELAKKFLAATSKGYEDCVKNPEESAKILLKHAPEINEDLAIESQKYLASKYIDDASKWGEMKDSVWDNYTDFMKEYKLINKDMKASDAYTNEFLPN</sequence>
<dbReference type="AlphaFoldDB" id="A0A0B3WQB1"/>
<feature type="domain" description="SsuA/THI5-like" evidence="1">
    <location>
        <begin position="49"/>
        <end position="263"/>
    </location>
</feature>
<evidence type="ECO:0000259" key="1">
    <source>
        <dbReference type="Pfam" id="PF09084"/>
    </source>
</evidence>
<dbReference type="InterPro" id="IPR027939">
    <property type="entry name" value="NMT1/THI5"/>
</dbReference>
<proteinExistence type="predicted"/>
<dbReference type="RefSeq" id="WP_039680136.1">
    <property type="nucleotide sequence ID" value="NZ_JAWGXO010000013.1"/>
</dbReference>
<comment type="caution">
    <text evidence="2">The sequence shown here is derived from an EMBL/GenBank/DDBJ whole genome shotgun (WGS) entry which is preliminary data.</text>
</comment>
<dbReference type="EMBL" id="JWHR01000109">
    <property type="protein sequence ID" value="KHS56685.1"/>
    <property type="molecule type" value="Genomic_DNA"/>
</dbReference>
<dbReference type="PROSITE" id="PS51257">
    <property type="entry name" value="PROKAR_LIPOPROTEIN"/>
    <property type="match status" value="1"/>
</dbReference>
<dbReference type="PANTHER" id="PTHR31528">
    <property type="entry name" value="4-AMINO-5-HYDROXYMETHYL-2-METHYLPYRIMIDINE PHOSPHATE SYNTHASE THI11-RELATED"/>
    <property type="match status" value="1"/>
</dbReference>
<dbReference type="Pfam" id="PF09084">
    <property type="entry name" value="NMT1"/>
    <property type="match status" value="1"/>
</dbReference>
<evidence type="ECO:0000313" key="3">
    <source>
        <dbReference type="Proteomes" id="UP000031189"/>
    </source>
</evidence>
<name>A0A0B3WQB1_9FIRM</name>
<dbReference type="GO" id="GO:0009228">
    <property type="term" value="P:thiamine biosynthetic process"/>
    <property type="evidence" value="ECO:0007669"/>
    <property type="project" value="InterPro"/>
</dbReference>
<dbReference type="InterPro" id="IPR015168">
    <property type="entry name" value="SsuA/THI5"/>
</dbReference>
<accession>A0A0B3WQB1</accession>
<organism evidence="2 3">
    <name type="scientific">Terrisporobacter othiniensis</name>
    <dbReference type="NCBI Taxonomy" id="1577792"/>
    <lineage>
        <taxon>Bacteria</taxon>
        <taxon>Bacillati</taxon>
        <taxon>Bacillota</taxon>
        <taxon>Clostridia</taxon>
        <taxon>Peptostreptococcales</taxon>
        <taxon>Peptostreptococcaceae</taxon>
        <taxon>Terrisporobacter</taxon>
    </lineage>
</organism>
<dbReference type="Proteomes" id="UP000031189">
    <property type="component" value="Unassembled WGS sequence"/>
</dbReference>